<proteinExistence type="predicted"/>
<dbReference type="AlphaFoldDB" id="A0A9F5J656"/>
<dbReference type="PANTHER" id="PTHR14889:SF2">
    <property type="entry name" value="GENE 6377-RELATED"/>
    <property type="match status" value="1"/>
</dbReference>
<keyword evidence="1" id="KW-1185">Reference proteome</keyword>
<dbReference type="PANTHER" id="PTHR14889">
    <property type="entry name" value="RCG36411"/>
    <property type="match status" value="1"/>
</dbReference>
<evidence type="ECO:0000313" key="1">
    <source>
        <dbReference type="Proteomes" id="UP000695026"/>
    </source>
</evidence>
<accession>A0A9F5J656</accession>
<dbReference type="GeneID" id="112542295"/>
<protein>
    <submittedName>
        <fullName evidence="2">Uncharacterized protein CXorf21 homolog</fullName>
    </submittedName>
</protein>
<dbReference type="OrthoDB" id="8778600at2759"/>
<evidence type="ECO:0000313" key="2">
    <source>
        <dbReference type="RefSeq" id="XP_025030583.1"/>
    </source>
</evidence>
<dbReference type="Pfam" id="PF15133">
    <property type="entry name" value="TASL"/>
    <property type="match status" value="1"/>
</dbReference>
<reference evidence="2" key="1">
    <citation type="submission" date="2025-08" db="UniProtKB">
        <authorList>
            <consortium name="RefSeq"/>
        </authorList>
    </citation>
    <scope>IDENTIFICATION</scope>
    <source>
        <tissue evidence="2">Liver</tissue>
    </source>
</reference>
<name>A0A9F5J656_PYTBI</name>
<sequence>MLAESFLAVFAYRVEPYDSHQGRLLKTVGEETWQSQFTDTDAHEKLSVESNQTAAEKMVGIHGDNMDQIGHQWIPGQDAPRNKSHKIPPSVPQRLPREEQYCEKELDLYRSWSCQSLYQNYPDLHIGGDHVADHTCDSGCIMDQTYNELPGPVFLSKDIPLDIPFPLQKPKVLKLGHGDEVGDKSMLLSKEPLSNSVLNNYMEKEVQELYKQFLEEKLTQCNSISHFLMSNVLMSNVGEGHHPLSHGHQQTLLHSLARFGLHNTSGGNSSELSTPNLQISTPLCKRKRL</sequence>
<dbReference type="KEGG" id="pbi:112542295"/>
<dbReference type="InterPro" id="IPR027869">
    <property type="entry name" value="TASL"/>
</dbReference>
<dbReference type="GO" id="GO:0034121">
    <property type="term" value="P:regulation of toll-like receptor signaling pathway"/>
    <property type="evidence" value="ECO:0007669"/>
    <property type="project" value="InterPro"/>
</dbReference>
<dbReference type="Proteomes" id="UP000695026">
    <property type="component" value="Unplaced"/>
</dbReference>
<dbReference type="RefSeq" id="XP_025030583.1">
    <property type="nucleotide sequence ID" value="XM_025174815.1"/>
</dbReference>
<dbReference type="OMA" id="CQNYPDL"/>
<gene>
    <name evidence="2" type="primary">LOC112542295</name>
</gene>
<organism evidence="1 2">
    <name type="scientific">Python bivittatus</name>
    <name type="common">Burmese python</name>
    <name type="synonym">Python molurus bivittatus</name>
    <dbReference type="NCBI Taxonomy" id="176946"/>
    <lineage>
        <taxon>Eukaryota</taxon>
        <taxon>Metazoa</taxon>
        <taxon>Chordata</taxon>
        <taxon>Craniata</taxon>
        <taxon>Vertebrata</taxon>
        <taxon>Euteleostomi</taxon>
        <taxon>Lepidosauria</taxon>
        <taxon>Squamata</taxon>
        <taxon>Bifurcata</taxon>
        <taxon>Unidentata</taxon>
        <taxon>Episquamata</taxon>
        <taxon>Toxicofera</taxon>
        <taxon>Serpentes</taxon>
        <taxon>Henophidia</taxon>
        <taxon>Pythonidae</taxon>
        <taxon>Python</taxon>
    </lineage>
</organism>